<dbReference type="EMBL" id="JAUSYP010000001">
    <property type="protein sequence ID" value="MDQ0746481.1"/>
    <property type="molecule type" value="Genomic_DNA"/>
</dbReference>
<keyword evidence="2" id="KW-1185">Reference proteome</keyword>
<reference evidence="1 2" key="1">
    <citation type="submission" date="2023-07" db="EMBL/GenBank/DDBJ databases">
        <title>Comparative genomics of wheat-associated soil bacteria to identify genetic determinants of phenazine resistance.</title>
        <authorList>
            <person name="Mouncey N."/>
        </authorList>
    </citation>
    <scope>NUCLEOTIDE SEQUENCE [LARGE SCALE GENOMIC DNA]</scope>
    <source>
        <strain evidence="1 2">B3I12</strain>
    </source>
</reference>
<dbReference type="Proteomes" id="UP001232755">
    <property type="component" value="Unassembled WGS sequence"/>
</dbReference>
<accession>A0ABU0QGH1</accession>
<gene>
    <name evidence="1" type="ORF">QF034_000712</name>
</gene>
<evidence type="ECO:0000313" key="2">
    <source>
        <dbReference type="Proteomes" id="UP001232755"/>
    </source>
</evidence>
<evidence type="ECO:0000313" key="1">
    <source>
        <dbReference type="EMBL" id="MDQ0746481.1"/>
    </source>
</evidence>
<sequence length="40" mass="4170">MAGVDLDSLSLELRASLLTGSGFWPTAAIPPFSTLRPGHS</sequence>
<organism evidence="1 2">
    <name type="scientific">Streptomyces africanus</name>
    <dbReference type="NCBI Taxonomy" id="231024"/>
    <lineage>
        <taxon>Bacteria</taxon>
        <taxon>Bacillati</taxon>
        <taxon>Actinomycetota</taxon>
        <taxon>Actinomycetes</taxon>
        <taxon>Kitasatosporales</taxon>
        <taxon>Streptomycetaceae</taxon>
        <taxon>Streptomyces</taxon>
    </lineage>
</organism>
<protein>
    <submittedName>
        <fullName evidence="1">Uncharacterized protein</fullName>
    </submittedName>
</protein>
<proteinExistence type="predicted"/>
<name>A0ABU0QGH1_9ACTN</name>
<comment type="caution">
    <text evidence="1">The sequence shown here is derived from an EMBL/GenBank/DDBJ whole genome shotgun (WGS) entry which is preliminary data.</text>
</comment>